<gene>
    <name evidence="6" type="primary">yagE</name>
    <name evidence="6" type="ORF">Mal52_61950</name>
</gene>
<dbReference type="AlphaFoldDB" id="A0A517ZYZ1"/>
<evidence type="ECO:0000256" key="2">
    <source>
        <dbReference type="ARBA" id="ARBA00023270"/>
    </source>
</evidence>
<feature type="active site" description="Proton donor/acceptor" evidence="4">
    <location>
        <position position="138"/>
    </location>
</feature>
<keyword evidence="1 3" id="KW-0456">Lyase</keyword>
<dbReference type="PIRSF" id="PIRSF001365">
    <property type="entry name" value="DHDPS"/>
    <property type="match status" value="1"/>
</dbReference>
<dbReference type="PROSITE" id="PS00666">
    <property type="entry name" value="DHDPS_2"/>
    <property type="match status" value="1"/>
</dbReference>
<dbReference type="InterPro" id="IPR013785">
    <property type="entry name" value="Aldolase_TIM"/>
</dbReference>
<dbReference type="SMART" id="SM01130">
    <property type="entry name" value="DHDPS"/>
    <property type="match status" value="1"/>
</dbReference>
<dbReference type="InterPro" id="IPR002220">
    <property type="entry name" value="DapA-like"/>
</dbReference>
<keyword evidence="7" id="KW-1185">Reference proteome</keyword>
<name>A0A517ZYZ1_9PLAN</name>
<dbReference type="KEGG" id="sdyn:Mal52_61950"/>
<dbReference type="EMBL" id="CP036276">
    <property type="protein sequence ID" value="QDU47660.1"/>
    <property type="molecule type" value="Genomic_DNA"/>
</dbReference>
<keyword evidence="2" id="KW-0704">Schiff base</keyword>
<dbReference type="GO" id="GO:0019262">
    <property type="term" value="P:N-acetylneuraminate catabolic process"/>
    <property type="evidence" value="ECO:0007669"/>
    <property type="project" value="TreeGrafter"/>
</dbReference>
<dbReference type="GO" id="GO:0005829">
    <property type="term" value="C:cytosol"/>
    <property type="evidence" value="ECO:0007669"/>
    <property type="project" value="TreeGrafter"/>
</dbReference>
<dbReference type="SUPFAM" id="SSF51569">
    <property type="entry name" value="Aldolase"/>
    <property type="match status" value="1"/>
</dbReference>
<dbReference type="Pfam" id="PF00701">
    <property type="entry name" value="DHDPS"/>
    <property type="match status" value="1"/>
</dbReference>
<feature type="binding site" evidence="5">
    <location>
        <position position="50"/>
    </location>
    <ligand>
        <name>pyruvate</name>
        <dbReference type="ChEBI" id="CHEBI:15361"/>
    </ligand>
</feature>
<accession>A0A517ZYZ1</accession>
<dbReference type="Proteomes" id="UP000319383">
    <property type="component" value="Chromosome"/>
</dbReference>
<dbReference type="CDD" id="cd00408">
    <property type="entry name" value="DHDPS-like"/>
    <property type="match status" value="1"/>
</dbReference>
<dbReference type="InterPro" id="IPR020624">
    <property type="entry name" value="Schiff_base-form_aldolases_CS"/>
</dbReference>
<evidence type="ECO:0000313" key="6">
    <source>
        <dbReference type="EMBL" id="QDU47660.1"/>
    </source>
</evidence>
<comment type="similarity">
    <text evidence="3">Belongs to the DapA family.</text>
</comment>
<evidence type="ECO:0000256" key="3">
    <source>
        <dbReference type="PIRNR" id="PIRNR001365"/>
    </source>
</evidence>
<dbReference type="RefSeq" id="WP_145380448.1">
    <property type="nucleotide sequence ID" value="NZ_CP036276.1"/>
</dbReference>
<dbReference type="GO" id="GO:0008747">
    <property type="term" value="F:N-acetylneuraminate lyase activity"/>
    <property type="evidence" value="ECO:0007669"/>
    <property type="project" value="TreeGrafter"/>
</dbReference>
<evidence type="ECO:0000256" key="5">
    <source>
        <dbReference type="PIRSR" id="PIRSR001365-2"/>
    </source>
</evidence>
<reference evidence="6 7" key="1">
    <citation type="submission" date="2019-02" db="EMBL/GenBank/DDBJ databases">
        <title>Deep-cultivation of Planctomycetes and their phenomic and genomic characterization uncovers novel biology.</title>
        <authorList>
            <person name="Wiegand S."/>
            <person name="Jogler M."/>
            <person name="Boedeker C."/>
            <person name="Pinto D."/>
            <person name="Vollmers J."/>
            <person name="Rivas-Marin E."/>
            <person name="Kohn T."/>
            <person name="Peeters S.H."/>
            <person name="Heuer A."/>
            <person name="Rast P."/>
            <person name="Oberbeckmann S."/>
            <person name="Bunk B."/>
            <person name="Jeske O."/>
            <person name="Meyerdierks A."/>
            <person name="Storesund J.E."/>
            <person name="Kallscheuer N."/>
            <person name="Luecker S."/>
            <person name="Lage O.M."/>
            <person name="Pohl T."/>
            <person name="Merkel B.J."/>
            <person name="Hornburger P."/>
            <person name="Mueller R.-W."/>
            <person name="Bruemmer F."/>
            <person name="Labrenz M."/>
            <person name="Spormann A.M."/>
            <person name="Op den Camp H."/>
            <person name="Overmann J."/>
            <person name="Amann R."/>
            <person name="Jetten M.S.M."/>
            <person name="Mascher T."/>
            <person name="Medema M.H."/>
            <person name="Devos D.P."/>
            <person name="Kaster A.-K."/>
            <person name="Ovreas L."/>
            <person name="Rohde M."/>
            <person name="Galperin M.Y."/>
            <person name="Jogler C."/>
        </authorList>
    </citation>
    <scope>NUCLEOTIDE SEQUENCE [LARGE SCALE GENOMIC DNA]</scope>
    <source>
        <strain evidence="6 7">Mal52</strain>
    </source>
</reference>
<dbReference type="InterPro" id="IPR020625">
    <property type="entry name" value="Schiff_base-form_aldolases_AS"/>
</dbReference>
<dbReference type="EC" id="4.1.2.-" evidence="6"/>
<dbReference type="PANTHER" id="PTHR42849">
    <property type="entry name" value="N-ACETYLNEURAMINATE LYASE"/>
    <property type="match status" value="1"/>
</dbReference>
<dbReference type="PRINTS" id="PR00146">
    <property type="entry name" value="DHPICSNTHASE"/>
</dbReference>
<organism evidence="6 7">
    <name type="scientific">Symmachiella dynata</name>
    <dbReference type="NCBI Taxonomy" id="2527995"/>
    <lineage>
        <taxon>Bacteria</taxon>
        <taxon>Pseudomonadati</taxon>
        <taxon>Planctomycetota</taxon>
        <taxon>Planctomycetia</taxon>
        <taxon>Planctomycetales</taxon>
        <taxon>Planctomycetaceae</taxon>
        <taxon>Symmachiella</taxon>
    </lineage>
</organism>
<dbReference type="PANTHER" id="PTHR42849:SF1">
    <property type="entry name" value="N-ACETYLNEURAMINATE LYASE"/>
    <property type="match status" value="1"/>
</dbReference>
<evidence type="ECO:0000256" key="1">
    <source>
        <dbReference type="ARBA" id="ARBA00023239"/>
    </source>
</evidence>
<evidence type="ECO:0000313" key="7">
    <source>
        <dbReference type="Proteomes" id="UP000319383"/>
    </source>
</evidence>
<sequence length="340" mass="37509">MSNSAKLQGIFTPNLVPLDAQGDIDEGELRRYTDWLIDRGVHGLYPNGSTGEFTRFTVEERRRIIEIMVDQTRGRVPILAGAAEANVKETIKACEFYHGLGVRAVAIVAPFYYKLSPESVYAYFAEIGRNTPVDVTLYNIPMFASPIDVPTVQRLADNFEKIVAIKDSSGDIPHMIRMIQAVRPNRPEFSFLTGWDAALMPLLLIGCDGGTNATSGVVPEITRKLYDLTTAGRLDEARQVQYDLVTLFDAMLYSAEFPEGFRAAVELRGFNMGTGRQPMSENQSTDLGMLSKTLQCLLAEQGFTGQPVGGCPVQANTVDRTEVDAIVQNVLSELQRRGMA</sequence>
<evidence type="ECO:0000256" key="4">
    <source>
        <dbReference type="PIRSR" id="PIRSR001365-1"/>
    </source>
</evidence>
<proteinExistence type="inferred from homology"/>
<protein>
    <submittedName>
        <fullName evidence="6">Putative 2-keto-3-deoxy-galactonate aldolase YagE</fullName>
        <ecNumber evidence="6">4.1.2.-</ecNumber>
    </submittedName>
</protein>
<feature type="active site" description="Schiff-base intermediate with substrate" evidence="4">
    <location>
        <position position="166"/>
    </location>
</feature>
<dbReference type="PROSITE" id="PS00665">
    <property type="entry name" value="DHDPS_1"/>
    <property type="match status" value="1"/>
</dbReference>
<dbReference type="Gene3D" id="3.20.20.70">
    <property type="entry name" value="Aldolase class I"/>
    <property type="match status" value="1"/>
</dbReference>